<sequence>MKSVRLFLLVCLCVIGAACAAPHGWALESGASELEERPGCATARELLEALNRDEGGTVTVAGDIRWDLETPVEVTRPVTVELGDFGIFVPEEITFRVAGPVLFTGSGTSRPLLEAEGGFSFEGGVAAEAVGEHCTAVRAYSLNWEFPEISARGTGATAVDLLGDGPMELLGGWFRAEGSGSVAVRSERPVRLIFCRAEAEGAAVLSTGEVILDGSRVSPELPGARTIQRTAVPAHRIRENGLCAAMGTDRAGVEELWEDSLGGRAQFYAYDTAEREPAQLFSVPMAPVSFPETLSGDYEAACAPLAPEWFPLELAPFLVTIHAVGENQPFLMDAQDAGAGAYVRFFREITGADRLTLWVSEDGGKSWRGAEEYSGSAVLSTGAQVEGLEWNRTYLFQLAVEGGPMAGRSNVLEFPLYDDYHVNGGGSRDDDDRGDLGELPAGDFLVPPPESSPGESVSSPGPETWENLPPPSAEPRESAARPATGTGESAAEPSGGSGLAVQALPAPEPEKAAPALWPFLLGGALALAAGAAVLGLRSHRPGRHGKRRKGGGRP</sequence>
<accession>A0ABT1RW62</accession>
<evidence type="ECO:0000256" key="3">
    <source>
        <dbReference type="SAM" id="SignalP"/>
    </source>
</evidence>
<evidence type="ECO:0000256" key="1">
    <source>
        <dbReference type="SAM" id="MobiDB-lite"/>
    </source>
</evidence>
<keyword evidence="2" id="KW-0812">Transmembrane</keyword>
<dbReference type="RefSeq" id="WP_256191559.1">
    <property type="nucleotide sequence ID" value="NZ_CAJKKG010000009.1"/>
</dbReference>
<name>A0ABT1RW62_9FIRM</name>
<evidence type="ECO:0000313" key="4">
    <source>
        <dbReference type="EMBL" id="MCQ4838907.1"/>
    </source>
</evidence>
<dbReference type="EMBL" id="JANFZH010000005">
    <property type="protein sequence ID" value="MCQ4838907.1"/>
    <property type="molecule type" value="Genomic_DNA"/>
</dbReference>
<keyword evidence="5" id="KW-1185">Reference proteome</keyword>
<feature type="compositionally biased region" description="Low complexity" evidence="1">
    <location>
        <begin position="452"/>
        <end position="463"/>
    </location>
</feature>
<gene>
    <name evidence="4" type="ORF">NE695_03135</name>
</gene>
<feature type="compositionally biased region" description="Low complexity" evidence="1">
    <location>
        <begin position="480"/>
        <end position="505"/>
    </location>
</feature>
<feature type="chain" id="PRO_5046820817" evidence="3">
    <location>
        <begin position="21"/>
        <end position="554"/>
    </location>
</feature>
<dbReference type="PROSITE" id="PS51257">
    <property type="entry name" value="PROKAR_LIPOPROTEIN"/>
    <property type="match status" value="1"/>
</dbReference>
<protein>
    <submittedName>
        <fullName evidence="4">Uncharacterized protein</fullName>
    </submittedName>
</protein>
<keyword evidence="3" id="KW-0732">Signal</keyword>
<feature type="signal peptide" evidence="3">
    <location>
        <begin position="1"/>
        <end position="20"/>
    </location>
</feature>
<evidence type="ECO:0000256" key="2">
    <source>
        <dbReference type="SAM" id="Phobius"/>
    </source>
</evidence>
<feature type="region of interest" description="Disordered" evidence="1">
    <location>
        <begin position="423"/>
        <end position="506"/>
    </location>
</feature>
<evidence type="ECO:0000313" key="5">
    <source>
        <dbReference type="Proteomes" id="UP001524473"/>
    </source>
</evidence>
<proteinExistence type="predicted"/>
<keyword evidence="2" id="KW-1133">Transmembrane helix</keyword>
<dbReference type="Proteomes" id="UP001524473">
    <property type="component" value="Unassembled WGS sequence"/>
</dbReference>
<feature type="transmembrane region" description="Helical" evidence="2">
    <location>
        <begin position="515"/>
        <end position="536"/>
    </location>
</feature>
<feature type="compositionally biased region" description="Basic and acidic residues" evidence="1">
    <location>
        <begin position="427"/>
        <end position="436"/>
    </location>
</feature>
<keyword evidence="2" id="KW-0472">Membrane</keyword>
<organism evidence="4 5">
    <name type="scientific">Neglectibacter timonensis</name>
    <dbReference type="NCBI Taxonomy" id="1776382"/>
    <lineage>
        <taxon>Bacteria</taxon>
        <taxon>Bacillati</taxon>
        <taxon>Bacillota</taxon>
        <taxon>Clostridia</taxon>
        <taxon>Eubacteriales</taxon>
        <taxon>Oscillospiraceae</taxon>
        <taxon>Neglectibacter</taxon>
    </lineage>
</organism>
<reference evidence="4 5" key="1">
    <citation type="submission" date="2022-06" db="EMBL/GenBank/DDBJ databases">
        <title>Isolation of gut microbiota from human fecal samples.</title>
        <authorList>
            <person name="Pamer E.G."/>
            <person name="Barat B."/>
            <person name="Waligurski E."/>
            <person name="Medina S."/>
            <person name="Paddock L."/>
            <person name="Mostad J."/>
        </authorList>
    </citation>
    <scope>NUCLEOTIDE SEQUENCE [LARGE SCALE GENOMIC DNA]</scope>
    <source>
        <strain evidence="4 5">DFI.9.73</strain>
    </source>
</reference>
<comment type="caution">
    <text evidence="4">The sequence shown here is derived from an EMBL/GenBank/DDBJ whole genome shotgun (WGS) entry which is preliminary data.</text>
</comment>